<dbReference type="Gene3D" id="3.20.20.370">
    <property type="entry name" value="Glycoside hydrolase/deacetylase"/>
    <property type="match status" value="1"/>
</dbReference>
<dbReference type="SUPFAM" id="SSF88713">
    <property type="entry name" value="Glycoside hydrolase/deacetylase"/>
    <property type="match status" value="1"/>
</dbReference>
<evidence type="ECO:0000313" key="3">
    <source>
        <dbReference type="Proteomes" id="UP000515663"/>
    </source>
</evidence>
<dbReference type="InterPro" id="IPR005501">
    <property type="entry name" value="LamB/YcsF/PxpA-like"/>
</dbReference>
<dbReference type="PANTHER" id="PTHR30292:SF0">
    <property type="entry name" value="5-OXOPROLINASE SUBUNIT A"/>
    <property type="match status" value="1"/>
</dbReference>
<evidence type="ECO:0000313" key="2">
    <source>
        <dbReference type="EMBL" id="QMT01500.1"/>
    </source>
</evidence>
<name>A0A7D7LRI4_9ACTN</name>
<evidence type="ECO:0000256" key="1">
    <source>
        <dbReference type="SAM" id="MobiDB-lite"/>
    </source>
</evidence>
<sequence length="295" mass="30682">MTVIDLNSDLGESFGVYTYGADPEMMPMITSANIACGAHGGDPAVMRTSVDLAYAHGVAIGAHVGLPDRLGFGRREIPTTPQEAHDLCVFQVGALEAFVRVRGSVLQHVKLHGSLYMMANRDRGLAEAVCAAVNQLDPSLILYVLPESALHAAATESGLSTMIEVFADRPYRNGSVQMYDRTAELIGGPDQVIARTLAQLSALDGADARTVCLHSDTPDAPVLLAELRSALVDAGYSFRPPRPTASPPVSPSVSSPTGPSATVSSLSVSSLSASSATRETVPAAVPAAITPESAS</sequence>
<dbReference type="AlphaFoldDB" id="A0A7D7LRI4"/>
<dbReference type="KEGG" id="gji:H1R19_22250"/>
<accession>A0A7D7LRI4</accession>
<feature type="compositionally biased region" description="Low complexity" evidence="1">
    <location>
        <begin position="251"/>
        <end position="288"/>
    </location>
</feature>
<feature type="region of interest" description="Disordered" evidence="1">
    <location>
        <begin position="238"/>
        <end position="295"/>
    </location>
</feature>
<dbReference type="CDD" id="cd10787">
    <property type="entry name" value="LamB_YcsF_like"/>
    <property type="match status" value="1"/>
</dbReference>
<feature type="compositionally biased region" description="Pro residues" evidence="1">
    <location>
        <begin position="240"/>
        <end position="250"/>
    </location>
</feature>
<dbReference type="NCBIfam" id="NF003814">
    <property type="entry name" value="PRK05406.1-3"/>
    <property type="match status" value="1"/>
</dbReference>
<proteinExistence type="predicted"/>
<reference evidence="3" key="1">
    <citation type="submission" date="2020-07" db="EMBL/GenBank/DDBJ databases">
        <title>novel species isolated from the respiratory tract of Marmot.</title>
        <authorList>
            <person name="Zhang G."/>
        </authorList>
    </citation>
    <scope>NUCLEOTIDE SEQUENCE [LARGE SCALE GENOMIC DNA]</scope>
    <source>
        <strain evidence="3">686</strain>
    </source>
</reference>
<dbReference type="RefSeq" id="WP_219850186.1">
    <property type="nucleotide sequence ID" value="NZ_CP059491.1"/>
</dbReference>
<dbReference type="Proteomes" id="UP000515663">
    <property type="component" value="Chromosome"/>
</dbReference>
<dbReference type="InterPro" id="IPR011330">
    <property type="entry name" value="Glyco_hydro/deAcase_b/a-brl"/>
</dbReference>
<dbReference type="Pfam" id="PF03746">
    <property type="entry name" value="LamB_YcsF"/>
    <property type="match status" value="1"/>
</dbReference>
<keyword evidence="3" id="KW-1185">Reference proteome</keyword>
<dbReference type="PANTHER" id="PTHR30292">
    <property type="entry name" value="UNCHARACTERIZED PROTEIN YBGL-RELATED"/>
    <property type="match status" value="1"/>
</dbReference>
<dbReference type="EMBL" id="CP059491">
    <property type="protein sequence ID" value="QMT01500.1"/>
    <property type="molecule type" value="Genomic_DNA"/>
</dbReference>
<dbReference type="GO" id="GO:0005975">
    <property type="term" value="P:carbohydrate metabolic process"/>
    <property type="evidence" value="ECO:0007669"/>
    <property type="project" value="InterPro"/>
</dbReference>
<gene>
    <name evidence="2" type="ORF">H1R19_22250</name>
</gene>
<organism evidence="2 3">
    <name type="scientific">Gordonia jinghuaiqii</name>
    <dbReference type="NCBI Taxonomy" id="2758710"/>
    <lineage>
        <taxon>Bacteria</taxon>
        <taxon>Bacillati</taxon>
        <taxon>Actinomycetota</taxon>
        <taxon>Actinomycetes</taxon>
        <taxon>Mycobacteriales</taxon>
        <taxon>Gordoniaceae</taxon>
        <taxon>Gordonia</taxon>
    </lineage>
</organism>
<protein>
    <submittedName>
        <fullName evidence="2">5-oxoprolinase subunit PxpA</fullName>
    </submittedName>
</protein>